<gene>
    <name evidence="1" type="ORF">BpHYR1_047140</name>
</gene>
<evidence type="ECO:0000313" key="1">
    <source>
        <dbReference type="EMBL" id="RMZ97623.1"/>
    </source>
</evidence>
<name>A0A3M7PF31_BRAPC</name>
<accession>A0A3M7PF31</accession>
<comment type="caution">
    <text evidence="1">The sequence shown here is derived from an EMBL/GenBank/DDBJ whole genome shotgun (WGS) entry which is preliminary data.</text>
</comment>
<reference evidence="1 2" key="1">
    <citation type="journal article" date="2018" name="Sci. Rep.">
        <title>Genomic signatures of local adaptation to the degree of environmental predictability in rotifers.</title>
        <authorList>
            <person name="Franch-Gras L."/>
            <person name="Hahn C."/>
            <person name="Garcia-Roger E.M."/>
            <person name="Carmona M.J."/>
            <person name="Serra M."/>
            <person name="Gomez A."/>
        </authorList>
    </citation>
    <scope>NUCLEOTIDE SEQUENCE [LARGE SCALE GENOMIC DNA]</scope>
    <source>
        <strain evidence="1">HYR1</strain>
    </source>
</reference>
<dbReference type="EMBL" id="REGN01011292">
    <property type="protein sequence ID" value="RMZ97623.1"/>
    <property type="molecule type" value="Genomic_DNA"/>
</dbReference>
<organism evidence="1 2">
    <name type="scientific">Brachionus plicatilis</name>
    <name type="common">Marine rotifer</name>
    <name type="synonym">Brachionus muelleri</name>
    <dbReference type="NCBI Taxonomy" id="10195"/>
    <lineage>
        <taxon>Eukaryota</taxon>
        <taxon>Metazoa</taxon>
        <taxon>Spiralia</taxon>
        <taxon>Gnathifera</taxon>
        <taxon>Rotifera</taxon>
        <taxon>Eurotatoria</taxon>
        <taxon>Monogononta</taxon>
        <taxon>Pseudotrocha</taxon>
        <taxon>Ploima</taxon>
        <taxon>Brachionidae</taxon>
        <taxon>Brachionus</taxon>
    </lineage>
</organism>
<keyword evidence="2" id="KW-1185">Reference proteome</keyword>
<evidence type="ECO:0000313" key="2">
    <source>
        <dbReference type="Proteomes" id="UP000276133"/>
    </source>
</evidence>
<sequence>MCEKQAKNWFFKRTHFSHFCNQTDPQDCILFTHERQRAELLQTKQPHNGVDILTNLEVKPQLYSSTNPTINGNI</sequence>
<dbReference type="AlphaFoldDB" id="A0A3M7PF31"/>
<protein>
    <submittedName>
        <fullName evidence="1">Uncharacterized protein</fullName>
    </submittedName>
</protein>
<proteinExistence type="predicted"/>
<dbReference type="Proteomes" id="UP000276133">
    <property type="component" value="Unassembled WGS sequence"/>
</dbReference>